<name>A0A7N2LZG6_QUELO</name>
<evidence type="ECO:0000313" key="1">
    <source>
        <dbReference type="EnsemblPlants" id="QL06p036055:mrna"/>
    </source>
</evidence>
<dbReference type="AlphaFoldDB" id="A0A7N2LZG6"/>
<dbReference type="EnsemblPlants" id="QL06p036055:mrna">
    <property type="protein sequence ID" value="QL06p036055:mrna"/>
    <property type="gene ID" value="QL06p036055"/>
</dbReference>
<keyword evidence="2" id="KW-1185">Reference proteome</keyword>
<proteinExistence type="predicted"/>
<dbReference type="Gramene" id="QL06p036055:mrna">
    <property type="protein sequence ID" value="QL06p036055:mrna"/>
    <property type="gene ID" value="QL06p036055"/>
</dbReference>
<dbReference type="Proteomes" id="UP000594261">
    <property type="component" value="Chromosome 6"/>
</dbReference>
<evidence type="ECO:0008006" key="3">
    <source>
        <dbReference type="Google" id="ProtNLM"/>
    </source>
</evidence>
<dbReference type="EMBL" id="LRBV02000006">
    <property type="status" value="NOT_ANNOTATED_CDS"/>
    <property type="molecule type" value="Genomic_DNA"/>
</dbReference>
<accession>A0A7N2LZG6</accession>
<evidence type="ECO:0000313" key="2">
    <source>
        <dbReference type="Proteomes" id="UP000594261"/>
    </source>
</evidence>
<reference evidence="1" key="2">
    <citation type="submission" date="2021-01" db="UniProtKB">
        <authorList>
            <consortium name="EnsemblPlants"/>
        </authorList>
    </citation>
    <scope>IDENTIFICATION</scope>
</reference>
<sequence length="176" mass="19625">MPGASQQQGCAQCVMRRKKAILTFSFTAPLQELAGMHSRGRDDRCTKLENQSAAGDWQLSVKLARARSRRPYRNDTAYEALTVQGGKVFFGAISSNARTSIGALLEVVIEAGLVAKDHDFQHVLFLSDSKSLLQTFKMKRASDWLDSTRLADLCFLTQSGFHCDVFWVLHVVVKEL</sequence>
<reference evidence="1 2" key="1">
    <citation type="journal article" date="2016" name="G3 (Bethesda)">
        <title>First Draft Assembly and Annotation of the Genome of a California Endemic Oak Quercus lobata Nee (Fagaceae).</title>
        <authorList>
            <person name="Sork V.L."/>
            <person name="Fitz-Gibbon S.T."/>
            <person name="Puiu D."/>
            <person name="Crepeau M."/>
            <person name="Gugger P.F."/>
            <person name="Sherman R."/>
            <person name="Stevens K."/>
            <person name="Langley C.H."/>
            <person name="Pellegrini M."/>
            <person name="Salzberg S.L."/>
        </authorList>
    </citation>
    <scope>NUCLEOTIDE SEQUENCE [LARGE SCALE GENOMIC DNA]</scope>
    <source>
        <strain evidence="1 2">cv. SW786</strain>
    </source>
</reference>
<dbReference type="InParanoid" id="A0A7N2LZG6"/>
<protein>
    <recommendedName>
        <fullName evidence="3">RNase H type-1 domain-containing protein</fullName>
    </recommendedName>
</protein>
<organism evidence="1 2">
    <name type="scientific">Quercus lobata</name>
    <name type="common">Valley oak</name>
    <dbReference type="NCBI Taxonomy" id="97700"/>
    <lineage>
        <taxon>Eukaryota</taxon>
        <taxon>Viridiplantae</taxon>
        <taxon>Streptophyta</taxon>
        <taxon>Embryophyta</taxon>
        <taxon>Tracheophyta</taxon>
        <taxon>Spermatophyta</taxon>
        <taxon>Magnoliopsida</taxon>
        <taxon>eudicotyledons</taxon>
        <taxon>Gunneridae</taxon>
        <taxon>Pentapetalae</taxon>
        <taxon>rosids</taxon>
        <taxon>fabids</taxon>
        <taxon>Fagales</taxon>
        <taxon>Fagaceae</taxon>
        <taxon>Quercus</taxon>
    </lineage>
</organism>